<dbReference type="InterPro" id="IPR001126">
    <property type="entry name" value="UmuC"/>
</dbReference>
<evidence type="ECO:0000313" key="7">
    <source>
        <dbReference type="EMBL" id="SHK82787.1"/>
    </source>
</evidence>
<keyword evidence="3" id="KW-0548">Nucleotidyltransferase</keyword>
<dbReference type="Gene3D" id="3.30.70.270">
    <property type="match status" value="1"/>
</dbReference>
<gene>
    <name evidence="7" type="ORF">SAMN02745243_03813</name>
</gene>
<dbReference type="PANTHER" id="PTHR11076:SF35">
    <property type="entry name" value="DNA REPAIR PROTEIN HOMOLOG YOBH"/>
    <property type="match status" value="1"/>
</dbReference>
<dbReference type="Gene3D" id="1.10.150.20">
    <property type="entry name" value="5' to 3' exonuclease, C-terminal subdomain"/>
    <property type="match status" value="1"/>
</dbReference>
<keyword evidence="5" id="KW-0239">DNA-directed DNA polymerase</keyword>
<protein>
    <submittedName>
        <fullName evidence="7">DNA polymerase V</fullName>
    </submittedName>
</protein>
<evidence type="ECO:0000259" key="6">
    <source>
        <dbReference type="PROSITE" id="PS50173"/>
    </source>
</evidence>
<reference evidence="7 8" key="1">
    <citation type="submission" date="2016-11" db="EMBL/GenBank/DDBJ databases">
        <authorList>
            <person name="Jaros S."/>
            <person name="Januszkiewicz K."/>
            <person name="Wedrychowicz H."/>
        </authorList>
    </citation>
    <scope>NUCLEOTIDE SEQUENCE [LARGE SCALE GENOMIC DNA]</scope>
    <source>
        <strain evidence="7 8">DSM 15480</strain>
    </source>
</reference>
<name>A0A1M6VMK0_9FIRM</name>
<dbReference type="Pfam" id="PF00817">
    <property type="entry name" value="IMS"/>
    <property type="match status" value="1"/>
</dbReference>
<dbReference type="InterPro" id="IPR043128">
    <property type="entry name" value="Rev_trsase/Diguanyl_cyclase"/>
</dbReference>
<dbReference type="RefSeq" id="WP_073113086.1">
    <property type="nucleotide sequence ID" value="NZ_FQZY01000092.1"/>
</dbReference>
<dbReference type="GO" id="GO:0009432">
    <property type="term" value="P:SOS response"/>
    <property type="evidence" value="ECO:0007669"/>
    <property type="project" value="TreeGrafter"/>
</dbReference>
<organism evidence="7 8">
    <name type="scientific">Hespellia stercorisuis DSM 15480</name>
    <dbReference type="NCBI Taxonomy" id="1121950"/>
    <lineage>
        <taxon>Bacteria</taxon>
        <taxon>Bacillati</taxon>
        <taxon>Bacillota</taxon>
        <taxon>Clostridia</taxon>
        <taxon>Lachnospirales</taxon>
        <taxon>Lachnospiraceae</taxon>
        <taxon>Hespellia</taxon>
    </lineage>
</organism>
<dbReference type="SUPFAM" id="SSF56672">
    <property type="entry name" value="DNA/RNA polymerases"/>
    <property type="match status" value="1"/>
</dbReference>
<dbReference type="PANTHER" id="PTHR11076">
    <property type="entry name" value="DNA REPAIR POLYMERASE UMUC / TRANSFERASE FAMILY MEMBER"/>
    <property type="match status" value="1"/>
</dbReference>
<keyword evidence="5" id="KW-0808">Transferase</keyword>
<evidence type="ECO:0000256" key="2">
    <source>
        <dbReference type="ARBA" id="ARBA00022457"/>
    </source>
</evidence>
<dbReference type="STRING" id="1121950.SAMN02745243_03813"/>
<dbReference type="OrthoDB" id="9808813at2"/>
<dbReference type="GO" id="GO:0042276">
    <property type="term" value="P:error-prone translesion synthesis"/>
    <property type="evidence" value="ECO:0007669"/>
    <property type="project" value="TreeGrafter"/>
</dbReference>
<dbReference type="Proteomes" id="UP000184301">
    <property type="component" value="Unassembled WGS sequence"/>
</dbReference>
<keyword evidence="4" id="KW-0227">DNA damage</keyword>
<evidence type="ECO:0000256" key="4">
    <source>
        <dbReference type="ARBA" id="ARBA00022763"/>
    </source>
</evidence>
<comment type="similarity">
    <text evidence="1">Belongs to the DNA polymerase type-Y family.</text>
</comment>
<dbReference type="EMBL" id="FQZY01000092">
    <property type="protein sequence ID" value="SHK82787.1"/>
    <property type="molecule type" value="Genomic_DNA"/>
</dbReference>
<keyword evidence="8" id="KW-1185">Reference proteome</keyword>
<dbReference type="InterPro" id="IPR043502">
    <property type="entry name" value="DNA/RNA_pol_sf"/>
</dbReference>
<evidence type="ECO:0000256" key="5">
    <source>
        <dbReference type="ARBA" id="ARBA00022932"/>
    </source>
</evidence>
<feature type="domain" description="UmuC" evidence="6">
    <location>
        <begin position="6"/>
        <end position="195"/>
    </location>
</feature>
<evidence type="ECO:0000256" key="3">
    <source>
        <dbReference type="ARBA" id="ARBA00022695"/>
    </source>
</evidence>
<sequence length="422" mass="48029">MKKRMYIAIDLKSFYASVECVERGLDPFTTNLVVADPTRSKSTICLAITPAMKKLGVKNRCRIHEIPANIEYITAMPRMQLYIDYSSNIYSIYLKHVSPDDIHVYSIDECFIDVTEYLALYHQDAKEMAITLMNDVMEETGICATAGIGTNLYLCKIAMDIVAKHVPDHIGYLDEESFKLQLWDHRPLTDFWRIGSGTASRLARYGMYTMGDIARTSLHDEAWLYKQFGIDAELLIDHAWGIEPCTIQDIKSYKPETNSLSSGQVLMRNYTFEEARVIVREMTDLLVLDLVAKKLVSESFTLYISYDHKFEVPGSNGSINLGSSTNSARRIVPAVIDLYNSITHKHIGIRRINICCNKVKTEGYYQLDLFSDLETDEKERNIQQAMLAIRKRYGTNAIMKGSNLLDCSTFRERNGQIGGHKA</sequence>
<dbReference type="InterPro" id="IPR050116">
    <property type="entry name" value="DNA_polymerase-Y"/>
</dbReference>
<dbReference type="GO" id="GO:0005829">
    <property type="term" value="C:cytosol"/>
    <property type="evidence" value="ECO:0007669"/>
    <property type="project" value="TreeGrafter"/>
</dbReference>
<dbReference type="Pfam" id="PF11799">
    <property type="entry name" value="IMS_C"/>
    <property type="match status" value="1"/>
</dbReference>
<accession>A0A1M6VMK0</accession>
<dbReference type="InterPro" id="IPR017961">
    <property type="entry name" value="DNA_pol_Y-fam_little_finger"/>
</dbReference>
<dbReference type="AlphaFoldDB" id="A0A1M6VMK0"/>
<dbReference type="GO" id="GO:0003887">
    <property type="term" value="F:DNA-directed DNA polymerase activity"/>
    <property type="evidence" value="ECO:0007669"/>
    <property type="project" value="UniProtKB-KW"/>
</dbReference>
<proteinExistence type="inferred from homology"/>
<evidence type="ECO:0000256" key="1">
    <source>
        <dbReference type="ARBA" id="ARBA00010945"/>
    </source>
</evidence>
<evidence type="ECO:0000313" key="8">
    <source>
        <dbReference type="Proteomes" id="UP000184301"/>
    </source>
</evidence>
<dbReference type="GO" id="GO:0006281">
    <property type="term" value="P:DNA repair"/>
    <property type="evidence" value="ECO:0007669"/>
    <property type="project" value="InterPro"/>
</dbReference>
<dbReference type="PROSITE" id="PS50173">
    <property type="entry name" value="UMUC"/>
    <property type="match status" value="1"/>
</dbReference>
<keyword evidence="2" id="KW-0515">Mutator protein</keyword>
<dbReference type="Gene3D" id="3.40.1170.60">
    <property type="match status" value="1"/>
</dbReference>
<dbReference type="GO" id="GO:0003684">
    <property type="term" value="F:damaged DNA binding"/>
    <property type="evidence" value="ECO:0007669"/>
    <property type="project" value="InterPro"/>
</dbReference>